<feature type="coiled-coil region" evidence="1">
    <location>
        <begin position="703"/>
        <end position="730"/>
    </location>
</feature>
<evidence type="ECO:0000256" key="1">
    <source>
        <dbReference type="SAM" id="Coils"/>
    </source>
</evidence>
<evidence type="ECO:0000313" key="2">
    <source>
        <dbReference type="EMBL" id="OZI59253.1"/>
    </source>
</evidence>
<dbReference type="RefSeq" id="WP_094837455.1">
    <property type="nucleotide sequence ID" value="NZ_NEVQ01000008.1"/>
</dbReference>
<dbReference type="EMBL" id="NEVQ01000008">
    <property type="protein sequence ID" value="OZI59253.1"/>
    <property type="molecule type" value="Genomic_DNA"/>
</dbReference>
<protein>
    <submittedName>
        <fullName evidence="2">Uncharacterized protein</fullName>
    </submittedName>
</protein>
<name>A0A261UEH2_9BORD</name>
<reference evidence="2 3" key="1">
    <citation type="submission" date="2017-05" db="EMBL/GenBank/DDBJ databases">
        <title>Complete and WGS of Bordetella genogroups.</title>
        <authorList>
            <person name="Spilker T."/>
            <person name="LiPuma J."/>
        </authorList>
    </citation>
    <scope>NUCLEOTIDE SEQUENCE [LARGE SCALE GENOMIC DNA]</scope>
    <source>
        <strain evidence="2 3">AU9919</strain>
    </source>
</reference>
<dbReference type="Proteomes" id="UP000216885">
    <property type="component" value="Unassembled WGS sequence"/>
</dbReference>
<organism evidence="2 3">
    <name type="scientific">Bordetella genomosp. 4</name>
    <dbReference type="NCBI Taxonomy" id="463044"/>
    <lineage>
        <taxon>Bacteria</taxon>
        <taxon>Pseudomonadati</taxon>
        <taxon>Pseudomonadota</taxon>
        <taxon>Betaproteobacteria</taxon>
        <taxon>Burkholderiales</taxon>
        <taxon>Alcaligenaceae</taxon>
        <taxon>Bordetella</taxon>
    </lineage>
</organism>
<accession>A0A261UEH2</accession>
<gene>
    <name evidence="2" type="ORF">CAL20_06460</name>
</gene>
<evidence type="ECO:0000313" key="3">
    <source>
        <dbReference type="Proteomes" id="UP000216885"/>
    </source>
</evidence>
<proteinExistence type="predicted"/>
<keyword evidence="3" id="KW-1185">Reference proteome</keyword>
<dbReference type="AlphaFoldDB" id="A0A261UEH2"/>
<comment type="caution">
    <text evidence="2">The sequence shown here is derived from an EMBL/GenBank/DDBJ whole genome shotgun (WGS) entry which is preliminary data.</text>
</comment>
<keyword evidence="1" id="KW-0175">Coiled coil</keyword>
<sequence>MVGKLLSTTFSPDSLNDAVVEQTSTDINAGTETTTGFRTESTVSAWGFWGWLGYRVHTASTLGQQQKLFDQLKSELREEYLGGEPIDARTENGAHQLNSEISSVEKKGLFRGTDQSCVSMGVVRLAAIKRIEAEIDLLSSRKGAFLTPRMIAELRTKAEIQFASITMSGVRRYRPQSTGGRLSDAQNFDPLKDYKALLRRSQAGSDVIRLTTNSDMSSQGNQDAVEVGRGAARLMLAPRGSVPPEENVAERTLAHCLASLKLAYFRGARVDSVSTKEVAFDRLVGKYVESRLIDKKTGRLCDLTKNDFQALERLAFKNRSTVGRAERPFNEMFEASAAGPAHSRYSGFTLEKDAGVIHLIAESPRHAAMYIETLDPETHKWKLTKLDFAYVTDMSRPDPSLFEQLTDESLLRGTIRLSEAEVTKSMNGGEAEYKMTNPTVISEADRKIGRSVPTGLLGMGSGKMKDVTSIRLPITEIKKIIETAKVLRKREIAEELDDVPLYHLYGRTASKEELGKELKIHQHRQASAMVELVRIQMLFDHLAEMKLDDKEAAAAQAAAAAAAQGAAPAQAAAPAPERPWCPTLLQSLRDQGLLAKLSLESLQRPPRNTPMHEVLGTMKERIGTVEEAYVDTSEAAKKRADLVRSVTDASSRFGASVKGLLEDGKGLSASERGQLQKLFPSEVNGLLAELWYCQRAIHQLSYKIEKLSNIEALELDLKAVRKELQMREASKTIAKEHRQNANVHLAAAMRKLKPDNWDATPSSEELESSKKDGSFEAFYEQFVKDAIATQQKRLALSDSLRVDSIMARIREKAARQPKSEPESLSDALTIRDFEPLASRLSELKPAGWDESWTADRLRDIFLTKPKRLSNYIENLAAAPMSEEDNNRLAAAAKRIVHDTLSTPFAVRAKNPNEDLAQIRVKNFGGELPEFDVLMSDEDLAKLAADLESRYSVRSAEMIKGADGYTATDEKGRRALRAGNCADWVRSMMQLAGVNIEGIKLVSTSSIIPDRYNFSDPQVLARGRYDSFRIGFARTGFKLHEKTPLSVRNVSPQPRTALQNQDEFLMQRRRHGVQYDLSGLMRP</sequence>